<dbReference type="CDD" id="cd12148">
    <property type="entry name" value="fungal_TF_MHR"/>
    <property type="match status" value="1"/>
</dbReference>
<keyword evidence="9" id="KW-1185">Reference proteome</keyword>
<evidence type="ECO:0000256" key="1">
    <source>
        <dbReference type="ARBA" id="ARBA00004123"/>
    </source>
</evidence>
<feature type="domain" description="Xylanolytic transcriptional activator regulatory" evidence="7">
    <location>
        <begin position="29"/>
        <end position="88"/>
    </location>
</feature>
<name>A0A7R7WKB0_ASPKA</name>
<dbReference type="InterPro" id="IPR051711">
    <property type="entry name" value="Stress_Response_Reg"/>
</dbReference>
<proteinExistence type="predicted"/>
<dbReference type="RefSeq" id="XP_041548324.1">
    <property type="nucleotide sequence ID" value="XM_041681375.1"/>
</dbReference>
<keyword evidence="5" id="KW-0539">Nucleus</keyword>
<dbReference type="KEGG" id="aluc:AKAW2_80363S"/>
<sequence>MAIASLRREKVNGKEPQDDNMNGLCRSDRLFSAGMKLTETEMGFPKVESVQARLIQVLYLLQTARMNKAWYVYGNVFQVTLSLGMHRCRD</sequence>
<dbReference type="Pfam" id="PF04082">
    <property type="entry name" value="Fungal_trans"/>
    <property type="match status" value="1"/>
</dbReference>
<evidence type="ECO:0000256" key="6">
    <source>
        <dbReference type="SAM" id="MobiDB-lite"/>
    </source>
</evidence>
<dbReference type="GeneID" id="64965883"/>
<dbReference type="Proteomes" id="UP000661280">
    <property type="component" value="Chromosome 8"/>
</dbReference>
<dbReference type="AlphaFoldDB" id="A0A7R7WKB0"/>
<evidence type="ECO:0000256" key="4">
    <source>
        <dbReference type="ARBA" id="ARBA00023163"/>
    </source>
</evidence>
<protein>
    <recommendedName>
        <fullName evidence="7">Xylanolytic transcriptional activator regulatory domain-containing protein</fullName>
    </recommendedName>
</protein>
<dbReference type="EMBL" id="AP024432">
    <property type="protein sequence ID" value="BCS04562.1"/>
    <property type="molecule type" value="Genomic_DNA"/>
</dbReference>
<evidence type="ECO:0000259" key="7">
    <source>
        <dbReference type="Pfam" id="PF04082"/>
    </source>
</evidence>
<reference evidence="8" key="1">
    <citation type="submission" date="2021-01" db="EMBL/GenBank/DDBJ databases">
        <authorList>
            <consortium name="Aspergillus luchuensis mut. kawachii IFO 4304 genome sequencing consortium"/>
            <person name="Kazuki M."/>
            <person name="Futagami T."/>
        </authorList>
    </citation>
    <scope>NUCLEOTIDE SEQUENCE</scope>
    <source>
        <strain evidence="8">IFO 4308</strain>
    </source>
</reference>
<evidence type="ECO:0000313" key="9">
    <source>
        <dbReference type="Proteomes" id="UP000661280"/>
    </source>
</evidence>
<evidence type="ECO:0000256" key="2">
    <source>
        <dbReference type="ARBA" id="ARBA00023015"/>
    </source>
</evidence>
<evidence type="ECO:0000256" key="3">
    <source>
        <dbReference type="ARBA" id="ARBA00023125"/>
    </source>
</evidence>
<dbReference type="PANTHER" id="PTHR47540:SF2">
    <property type="entry name" value="ZN(II)2CYS6 TRANSCRIPTION FACTOR (EUROFUNG)"/>
    <property type="match status" value="1"/>
</dbReference>
<evidence type="ECO:0000313" key="8">
    <source>
        <dbReference type="EMBL" id="BCS04562.1"/>
    </source>
</evidence>
<gene>
    <name evidence="8" type="ORF">AKAW2_80363S</name>
</gene>
<keyword evidence="4" id="KW-0804">Transcription</keyword>
<feature type="region of interest" description="Disordered" evidence="6">
    <location>
        <begin position="1"/>
        <end position="23"/>
    </location>
</feature>
<keyword evidence="3" id="KW-0238">DNA-binding</keyword>
<dbReference type="InterPro" id="IPR007219">
    <property type="entry name" value="XnlR_reg_dom"/>
</dbReference>
<evidence type="ECO:0000256" key="5">
    <source>
        <dbReference type="ARBA" id="ARBA00023242"/>
    </source>
</evidence>
<organism evidence="8 9">
    <name type="scientific">Aspergillus kawachii</name>
    <name type="common">White koji mold</name>
    <name type="synonym">Aspergillus awamori var. kawachi</name>
    <dbReference type="NCBI Taxonomy" id="1069201"/>
    <lineage>
        <taxon>Eukaryota</taxon>
        <taxon>Fungi</taxon>
        <taxon>Dikarya</taxon>
        <taxon>Ascomycota</taxon>
        <taxon>Pezizomycotina</taxon>
        <taxon>Eurotiomycetes</taxon>
        <taxon>Eurotiomycetidae</taxon>
        <taxon>Eurotiales</taxon>
        <taxon>Aspergillaceae</taxon>
        <taxon>Aspergillus</taxon>
        <taxon>Aspergillus subgen. Circumdati</taxon>
    </lineage>
</organism>
<keyword evidence="2" id="KW-0805">Transcription regulation</keyword>
<dbReference type="GO" id="GO:0043565">
    <property type="term" value="F:sequence-specific DNA binding"/>
    <property type="evidence" value="ECO:0007669"/>
    <property type="project" value="TreeGrafter"/>
</dbReference>
<comment type="subcellular location">
    <subcellularLocation>
        <location evidence="1">Nucleus</location>
    </subcellularLocation>
</comment>
<dbReference type="GO" id="GO:0005634">
    <property type="term" value="C:nucleus"/>
    <property type="evidence" value="ECO:0007669"/>
    <property type="project" value="UniProtKB-SubCell"/>
</dbReference>
<dbReference type="OrthoDB" id="2579025at2759"/>
<dbReference type="PANTHER" id="PTHR47540">
    <property type="entry name" value="THIAMINE REPRESSIBLE GENES REGULATORY PROTEIN THI5"/>
    <property type="match status" value="1"/>
</dbReference>
<accession>A0A7R7WKB0</accession>
<feature type="compositionally biased region" description="Basic and acidic residues" evidence="6">
    <location>
        <begin position="1"/>
        <end position="17"/>
    </location>
</feature>
<dbReference type="GO" id="GO:0008270">
    <property type="term" value="F:zinc ion binding"/>
    <property type="evidence" value="ECO:0007669"/>
    <property type="project" value="InterPro"/>
</dbReference>
<dbReference type="GO" id="GO:0045944">
    <property type="term" value="P:positive regulation of transcription by RNA polymerase II"/>
    <property type="evidence" value="ECO:0007669"/>
    <property type="project" value="TreeGrafter"/>
</dbReference>
<dbReference type="GO" id="GO:0006351">
    <property type="term" value="P:DNA-templated transcription"/>
    <property type="evidence" value="ECO:0007669"/>
    <property type="project" value="InterPro"/>
</dbReference>
<reference evidence="8" key="2">
    <citation type="submission" date="2021-02" db="EMBL/GenBank/DDBJ databases">
        <title>Aspergillus luchuensis mut. kawachii IFO 4304 genome sequence.</title>
        <authorList>
            <person name="Mori K."/>
            <person name="Kadooka C."/>
            <person name="Goto M."/>
            <person name="Futagami T."/>
        </authorList>
    </citation>
    <scope>NUCLEOTIDE SEQUENCE</scope>
    <source>
        <strain evidence="8">IFO 4308</strain>
    </source>
</reference>